<dbReference type="GO" id="GO:0016757">
    <property type="term" value="F:glycosyltransferase activity"/>
    <property type="evidence" value="ECO:0007669"/>
    <property type="project" value="InterPro"/>
</dbReference>
<dbReference type="EMBL" id="FUZZ01000003">
    <property type="protein sequence ID" value="SKD07961.1"/>
    <property type="molecule type" value="Genomic_DNA"/>
</dbReference>
<keyword evidence="4" id="KW-1185">Reference proteome</keyword>
<dbReference type="SUPFAM" id="SSF53756">
    <property type="entry name" value="UDP-Glycosyltransferase/glycogen phosphorylase"/>
    <property type="match status" value="1"/>
</dbReference>
<evidence type="ECO:0000313" key="3">
    <source>
        <dbReference type="EMBL" id="SKD07961.1"/>
    </source>
</evidence>
<dbReference type="PANTHER" id="PTHR46401">
    <property type="entry name" value="GLYCOSYLTRANSFERASE WBBK-RELATED"/>
    <property type="match status" value="1"/>
</dbReference>
<evidence type="ECO:0000313" key="4">
    <source>
        <dbReference type="Proteomes" id="UP000190166"/>
    </source>
</evidence>
<organism evidence="3 4">
    <name type="scientific">Chitinophaga ginsengisegetis</name>
    <dbReference type="NCBI Taxonomy" id="393003"/>
    <lineage>
        <taxon>Bacteria</taxon>
        <taxon>Pseudomonadati</taxon>
        <taxon>Bacteroidota</taxon>
        <taxon>Chitinophagia</taxon>
        <taxon>Chitinophagales</taxon>
        <taxon>Chitinophagaceae</taxon>
        <taxon>Chitinophaga</taxon>
    </lineage>
</organism>
<evidence type="ECO:0000256" key="1">
    <source>
        <dbReference type="ARBA" id="ARBA00022679"/>
    </source>
</evidence>
<dbReference type="RefSeq" id="WP_079471190.1">
    <property type="nucleotide sequence ID" value="NZ_FUZZ01000003.1"/>
</dbReference>
<dbReference type="Pfam" id="PF00534">
    <property type="entry name" value="Glycos_transf_1"/>
    <property type="match status" value="1"/>
</dbReference>
<reference evidence="3 4" key="1">
    <citation type="submission" date="2017-02" db="EMBL/GenBank/DDBJ databases">
        <authorList>
            <person name="Peterson S.W."/>
        </authorList>
    </citation>
    <scope>NUCLEOTIDE SEQUENCE [LARGE SCALE GENOMIC DNA]</scope>
    <source>
        <strain evidence="3 4">DSM 18108</strain>
    </source>
</reference>
<dbReference type="GO" id="GO:0009103">
    <property type="term" value="P:lipopolysaccharide biosynthetic process"/>
    <property type="evidence" value="ECO:0007669"/>
    <property type="project" value="TreeGrafter"/>
</dbReference>
<evidence type="ECO:0000259" key="2">
    <source>
        <dbReference type="Pfam" id="PF00534"/>
    </source>
</evidence>
<sequence>MQIAVNAACLRQDMPADTGNVATEIILAMCRQQPAHQFTFFFDGKVPAGLKVPANVTNVVLPLKGNKPWHLYWWQEWQLVRAMKPFRPDLFLGLDGTLPLRSKIPAGLLLRDLSFLRDAGLQPGVQQRSLKNNITKYLDRARRIAVLSDAAQDEVLRYAPGVKDKLVRLETGISELYKPLEWEQRETVKRAFSGGAEYFLVTGSMHPRNNIIPVLKAFSALKKRQRSNIKLVLAGSVTPAGADIATALQSYKFRQDVVCIEDADEDTLARLTGGAYAVVYPSRLEGLALPVYAAQRCEVPVIALEGAAAREAGGDAVLYADPASLDDLSEKMSLLYKDEQLRSRLLAKIPAAKPFSSWEHAAEQLWNHLTGTGFSKISK</sequence>
<feature type="domain" description="Glycosyl transferase family 1" evidence="2">
    <location>
        <begin position="189"/>
        <end position="345"/>
    </location>
</feature>
<proteinExistence type="predicted"/>
<keyword evidence="1 3" id="KW-0808">Transferase</keyword>
<dbReference type="Proteomes" id="UP000190166">
    <property type="component" value="Unassembled WGS sequence"/>
</dbReference>
<dbReference type="Gene3D" id="3.40.50.2000">
    <property type="entry name" value="Glycogen Phosphorylase B"/>
    <property type="match status" value="1"/>
</dbReference>
<dbReference type="InterPro" id="IPR001296">
    <property type="entry name" value="Glyco_trans_1"/>
</dbReference>
<dbReference type="AlphaFoldDB" id="A0A1T5P5J1"/>
<gene>
    <name evidence="3" type="ORF">SAMN05660461_3912</name>
</gene>
<accession>A0A1T5P5J1</accession>
<name>A0A1T5P5J1_9BACT</name>
<protein>
    <submittedName>
        <fullName evidence="3">Glycosyl transferases group 1</fullName>
    </submittedName>
</protein>
<dbReference type="STRING" id="393003.SAMN05660461_3912"/>
<dbReference type="PANTHER" id="PTHR46401:SF2">
    <property type="entry name" value="GLYCOSYLTRANSFERASE WBBK-RELATED"/>
    <property type="match status" value="1"/>
</dbReference>
<dbReference type="CDD" id="cd03809">
    <property type="entry name" value="GT4_MtfB-like"/>
    <property type="match status" value="1"/>
</dbReference>